<proteinExistence type="predicted"/>
<dbReference type="Proteomes" id="UP001054252">
    <property type="component" value="Unassembled WGS sequence"/>
</dbReference>
<dbReference type="EMBL" id="BPVZ01000017">
    <property type="protein sequence ID" value="GKV01338.1"/>
    <property type="molecule type" value="Genomic_DNA"/>
</dbReference>
<reference evidence="1 2" key="1">
    <citation type="journal article" date="2021" name="Commun. Biol.">
        <title>The genome of Shorea leprosula (Dipterocarpaceae) highlights the ecological relevance of drought in aseasonal tropical rainforests.</title>
        <authorList>
            <person name="Ng K.K.S."/>
            <person name="Kobayashi M.J."/>
            <person name="Fawcett J.A."/>
            <person name="Hatakeyama M."/>
            <person name="Paape T."/>
            <person name="Ng C.H."/>
            <person name="Ang C.C."/>
            <person name="Tnah L.H."/>
            <person name="Lee C.T."/>
            <person name="Nishiyama T."/>
            <person name="Sese J."/>
            <person name="O'Brien M.J."/>
            <person name="Copetti D."/>
            <person name="Mohd Noor M.I."/>
            <person name="Ong R.C."/>
            <person name="Putra M."/>
            <person name="Sireger I.Z."/>
            <person name="Indrioko S."/>
            <person name="Kosugi Y."/>
            <person name="Izuno A."/>
            <person name="Isagi Y."/>
            <person name="Lee S.L."/>
            <person name="Shimizu K.K."/>
        </authorList>
    </citation>
    <scope>NUCLEOTIDE SEQUENCE [LARGE SCALE GENOMIC DNA]</scope>
    <source>
        <strain evidence="1">214</strain>
    </source>
</reference>
<gene>
    <name evidence="1" type="ORF">SLEP1_g13895</name>
</gene>
<protein>
    <submittedName>
        <fullName evidence="1">Uncharacterized protein</fullName>
    </submittedName>
</protein>
<sequence>MHQILMEGMKFSHGHLNFLKQTATPPLCSKNPPSIFNTCKPQNLSLLCYSLESEISFIKSQGLCLFQDTYFTAAESQR</sequence>
<comment type="caution">
    <text evidence="1">The sequence shown here is derived from an EMBL/GenBank/DDBJ whole genome shotgun (WGS) entry which is preliminary data.</text>
</comment>
<evidence type="ECO:0000313" key="2">
    <source>
        <dbReference type="Proteomes" id="UP001054252"/>
    </source>
</evidence>
<evidence type="ECO:0000313" key="1">
    <source>
        <dbReference type="EMBL" id="GKV01338.1"/>
    </source>
</evidence>
<dbReference type="AlphaFoldDB" id="A0AAV5IQB7"/>
<organism evidence="1 2">
    <name type="scientific">Rubroshorea leprosula</name>
    <dbReference type="NCBI Taxonomy" id="152421"/>
    <lineage>
        <taxon>Eukaryota</taxon>
        <taxon>Viridiplantae</taxon>
        <taxon>Streptophyta</taxon>
        <taxon>Embryophyta</taxon>
        <taxon>Tracheophyta</taxon>
        <taxon>Spermatophyta</taxon>
        <taxon>Magnoliopsida</taxon>
        <taxon>eudicotyledons</taxon>
        <taxon>Gunneridae</taxon>
        <taxon>Pentapetalae</taxon>
        <taxon>rosids</taxon>
        <taxon>malvids</taxon>
        <taxon>Malvales</taxon>
        <taxon>Dipterocarpaceae</taxon>
        <taxon>Rubroshorea</taxon>
    </lineage>
</organism>
<name>A0AAV5IQB7_9ROSI</name>
<accession>A0AAV5IQB7</accession>
<keyword evidence="2" id="KW-1185">Reference proteome</keyword>